<dbReference type="GO" id="GO:0046943">
    <property type="term" value="F:carboxylic acid transmembrane transporter activity"/>
    <property type="evidence" value="ECO:0007669"/>
    <property type="project" value="TreeGrafter"/>
</dbReference>
<evidence type="ECO:0000259" key="6">
    <source>
        <dbReference type="PROSITE" id="PS50850"/>
    </source>
</evidence>
<comment type="caution">
    <text evidence="7">The sequence shown here is derived from an EMBL/GenBank/DDBJ whole genome shotgun (WGS) entry which is preliminary data.</text>
</comment>
<feature type="transmembrane region" description="Helical" evidence="5">
    <location>
        <begin position="253"/>
        <end position="274"/>
    </location>
</feature>
<keyword evidence="3 5" id="KW-1133">Transmembrane helix</keyword>
<feature type="transmembrane region" description="Helical" evidence="5">
    <location>
        <begin position="286"/>
        <end position="305"/>
    </location>
</feature>
<evidence type="ECO:0000256" key="1">
    <source>
        <dbReference type="ARBA" id="ARBA00004141"/>
    </source>
</evidence>
<dbReference type="PROSITE" id="PS00217">
    <property type="entry name" value="SUGAR_TRANSPORT_2"/>
    <property type="match status" value="1"/>
</dbReference>
<dbReference type="GO" id="GO:0005886">
    <property type="term" value="C:plasma membrane"/>
    <property type="evidence" value="ECO:0007669"/>
    <property type="project" value="TreeGrafter"/>
</dbReference>
<dbReference type="InterPro" id="IPR011701">
    <property type="entry name" value="MFS"/>
</dbReference>
<keyword evidence="4 5" id="KW-0472">Membrane</keyword>
<evidence type="ECO:0000256" key="3">
    <source>
        <dbReference type="ARBA" id="ARBA00022989"/>
    </source>
</evidence>
<feature type="transmembrane region" description="Helical" evidence="5">
    <location>
        <begin position="338"/>
        <end position="357"/>
    </location>
</feature>
<feature type="domain" description="Major facilitator superfamily (MFS) profile" evidence="6">
    <location>
        <begin position="22"/>
        <end position="432"/>
    </location>
</feature>
<feature type="transmembrane region" description="Helical" evidence="5">
    <location>
        <begin position="115"/>
        <end position="134"/>
    </location>
</feature>
<dbReference type="PANTHER" id="PTHR23508:SF10">
    <property type="entry name" value="CARBOXYLIC ACID TRANSPORTER PROTEIN HOMOLOG"/>
    <property type="match status" value="1"/>
</dbReference>
<feature type="transmembrane region" description="Helical" evidence="5">
    <location>
        <begin position="59"/>
        <end position="76"/>
    </location>
</feature>
<dbReference type="SUPFAM" id="SSF103473">
    <property type="entry name" value="MFS general substrate transporter"/>
    <property type="match status" value="1"/>
</dbReference>
<gene>
    <name evidence="7" type="ORF">ENY07_01195</name>
</gene>
<dbReference type="EMBL" id="DTQM01000021">
    <property type="protein sequence ID" value="HGC41827.1"/>
    <property type="molecule type" value="Genomic_DNA"/>
</dbReference>
<protein>
    <submittedName>
        <fullName evidence="7">MFS transporter</fullName>
    </submittedName>
</protein>
<feature type="transmembrane region" description="Helical" evidence="5">
    <location>
        <begin position="378"/>
        <end position="403"/>
    </location>
</feature>
<dbReference type="InterPro" id="IPR020846">
    <property type="entry name" value="MFS_dom"/>
</dbReference>
<feature type="transmembrane region" description="Helical" evidence="5">
    <location>
        <begin position="176"/>
        <end position="196"/>
    </location>
</feature>
<name>A0A8J4M4F9_9PROT</name>
<evidence type="ECO:0000256" key="2">
    <source>
        <dbReference type="ARBA" id="ARBA00022692"/>
    </source>
</evidence>
<dbReference type="InterPro" id="IPR036259">
    <property type="entry name" value="MFS_trans_sf"/>
</dbReference>
<feature type="transmembrane region" description="Helical" evidence="5">
    <location>
        <begin position="88"/>
        <end position="109"/>
    </location>
</feature>
<reference evidence="7" key="1">
    <citation type="journal article" date="2020" name="mSystems">
        <title>Genome- and Community-Level Interaction Insights into Carbon Utilization and Element Cycling Functions of Hydrothermarchaeota in Hydrothermal Sediment.</title>
        <authorList>
            <person name="Zhou Z."/>
            <person name="Liu Y."/>
            <person name="Xu W."/>
            <person name="Pan J."/>
            <person name="Luo Z.H."/>
            <person name="Li M."/>
        </authorList>
    </citation>
    <scope>NUCLEOTIDE SEQUENCE</scope>
    <source>
        <strain evidence="7">SpSt-997</strain>
    </source>
</reference>
<feature type="transmembrane region" description="Helical" evidence="5">
    <location>
        <begin position="146"/>
        <end position="170"/>
    </location>
</feature>
<dbReference type="PANTHER" id="PTHR23508">
    <property type="entry name" value="CARBOXYLIC ACID TRANSPORTER PROTEIN HOMOLOG"/>
    <property type="match status" value="1"/>
</dbReference>
<feature type="transmembrane region" description="Helical" evidence="5">
    <location>
        <begin position="409"/>
        <end position="428"/>
    </location>
</feature>
<sequence>MPGIDLPVLLDGRRMNRFQWTVVVLCALVLFLDGFDTQAISYAAPLIAWEWHLSRASLGPIFSAALAGLMVGYLAIAPLSDRFGPKRLIVASTALFGALTLLTVCAHTVPQLIALRFLTGLWLGAAAPGAVALTGEYSPQRLRATFVLLIYCGFSLGFVAAGALAAPLLHAYGWRSLFWAGALLPLLLCPILLHALPESLDFLLRRAAPAERIAPVLRRLELTLPSPAHGETIAAPVVGVLGLLRGGYASGTLLLWVIFAINLGAFYLLQSWLPTLLMGLHRSLDVVASATTLSTVGGIVAAFVVGPAMDRFGASIALAVLYAAGAIVVGLLGPALPANLWVLLVASFGAGFCISGGQKSAIAMATVFYPASLRSTGVGWALGVGRTGGIAGPLLAGFLLNAGWTPNRLFGVVALAMLLTAAATVALGRVRRSISVSGAPASGSEIYSPLVQRFHETTPVTRSHRSCRSRCEQQVRR</sequence>
<dbReference type="CDD" id="cd17365">
    <property type="entry name" value="MFS_PcaK_like"/>
    <property type="match status" value="1"/>
</dbReference>
<evidence type="ECO:0000256" key="4">
    <source>
        <dbReference type="ARBA" id="ARBA00023136"/>
    </source>
</evidence>
<dbReference type="PROSITE" id="PS50850">
    <property type="entry name" value="MFS"/>
    <property type="match status" value="1"/>
</dbReference>
<organism evidence="7">
    <name type="scientific">Acidicaldus sp</name>
    <dbReference type="NCBI Taxonomy" id="1872105"/>
    <lineage>
        <taxon>Bacteria</taxon>
        <taxon>Pseudomonadati</taxon>
        <taxon>Pseudomonadota</taxon>
        <taxon>Alphaproteobacteria</taxon>
        <taxon>Acetobacterales</taxon>
        <taxon>Acetobacteraceae</taxon>
        <taxon>Acidicaldus</taxon>
    </lineage>
</organism>
<comment type="subcellular location">
    <subcellularLocation>
        <location evidence="1">Membrane</location>
        <topology evidence="1">Multi-pass membrane protein</topology>
    </subcellularLocation>
</comment>
<dbReference type="AlphaFoldDB" id="A0A8J4M4F9"/>
<evidence type="ECO:0000256" key="5">
    <source>
        <dbReference type="SAM" id="Phobius"/>
    </source>
</evidence>
<evidence type="ECO:0000313" key="7">
    <source>
        <dbReference type="EMBL" id="HGC41827.1"/>
    </source>
</evidence>
<dbReference type="InterPro" id="IPR005829">
    <property type="entry name" value="Sugar_transporter_CS"/>
</dbReference>
<feature type="transmembrane region" description="Helical" evidence="5">
    <location>
        <begin position="312"/>
        <end position="332"/>
    </location>
</feature>
<dbReference type="Gene3D" id="1.20.1250.20">
    <property type="entry name" value="MFS general substrate transporter like domains"/>
    <property type="match status" value="1"/>
</dbReference>
<accession>A0A8J4M4F9</accession>
<keyword evidence="2 5" id="KW-0812">Transmembrane</keyword>
<proteinExistence type="predicted"/>
<dbReference type="Pfam" id="PF07690">
    <property type="entry name" value="MFS_1"/>
    <property type="match status" value="1"/>
</dbReference>